<name>A0A0J1CPQ2_9BURK</name>
<gene>
    <name evidence="3" type="ORF">EOS_31340</name>
</gene>
<sequence>MRDKLFSFFISQFGEATSQANVPDETVAKFQGVLPDQLLSYWKSEGWCGYRHGLFWTVNPDDYADVLDMWLEDTPFEEIDSYHVIARTAFGKLFAWGERTGPSLTVSCPIHSLIALEKDLKKPLVNPNHEVSMFFAGTTPDECDLKDESKRPMFERTLAKLGPPQSGEIYGFEPALVAGGRMTVDHLKKVNADIHLTILRQLSPPRIPFGTPKS</sequence>
<dbReference type="Pfam" id="PF08906">
    <property type="entry name" value="T6SS_Tdi1_C"/>
    <property type="match status" value="1"/>
</dbReference>
<dbReference type="RefSeq" id="WP_047896091.1">
    <property type="nucleotide sequence ID" value="NZ_AEJF01000184.1"/>
</dbReference>
<reference evidence="3 4" key="1">
    <citation type="journal article" date="2015" name="Genome Announc.">
        <title>Draft Genome Sequence of Burkholderia sp. Strain PML1(12), an Ectomycorrhizosphere-Inhabiting Bacterium with Effective Mineral-Weathering Ability.</title>
        <authorList>
            <person name="Uroz S."/>
            <person name="Oger P."/>
        </authorList>
    </citation>
    <scope>NUCLEOTIDE SEQUENCE [LARGE SCALE GENOMIC DNA]</scope>
    <source>
        <strain evidence="4">PML1(12)</strain>
    </source>
</reference>
<dbReference type="AlphaFoldDB" id="A0A0J1CPQ2"/>
<evidence type="ECO:0000313" key="4">
    <source>
        <dbReference type="Proteomes" id="UP000035963"/>
    </source>
</evidence>
<proteinExistence type="predicted"/>
<dbReference type="OrthoDB" id="9016361at2"/>
<comment type="caution">
    <text evidence="3">The sequence shown here is derived from an EMBL/GenBank/DDBJ whole genome shotgun (WGS) entry which is preliminary data.</text>
</comment>
<evidence type="ECO:0000313" key="3">
    <source>
        <dbReference type="EMBL" id="KLU22316.1"/>
    </source>
</evidence>
<organism evidence="3 4">
    <name type="scientific">Caballeronia mineralivorans PML1(12)</name>
    <dbReference type="NCBI Taxonomy" id="908627"/>
    <lineage>
        <taxon>Bacteria</taxon>
        <taxon>Pseudomonadati</taxon>
        <taxon>Pseudomonadota</taxon>
        <taxon>Betaproteobacteria</taxon>
        <taxon>Burkholderiales</taxon>
        <taxon>Burkholderiaceae</taxon>
        <taxon>Caballeronia</taxon>
    </lineage>
</organism>
<evidence type="ECO:0000259" key="1">
    <source>
        <dbReference type="Pfam" id="PF08887"/>
    </source>
</evidence>
<dbReference type="Pfam" id="PF08887">
    <property type="entry name" value="GAD-like"/>
    <property type="match status" value="1"/>
</dbReference>
<dbReference type="EMBL" id="AEJF01000184">
    <property type="protein sequence ID" value="KLU22316.1"/>
    <property type="molecule type" value="Genomic_DNA"/>
</dbReference>
<evidence type="ECO:0000259" key="2">
    <source>
        <dbReference type="Pfam" id="PF08906"/>
    </source>
</evidence>
<feature type="domain" description="T6SS immunity protein Tdi1 C-terminal" evidence="2">
    <location>
        <begin position="130"/>
        <end position="203"/>
    </location>
</feature>
<feature type="domain" description="GAD-related" evidence="1">
    <location>
        <begin position="5"/>
        <end position="108"/>
    </location>
</feature>
<protein>
    <submittedName>
        <fullName evidence="3">GAD-like domain protein</fullName>
    </submittedName>
</protein>
<keyword evidence="4" id="KW-1185">Reference proteome</keyword>
<dbReference type="Proteomes" id="UP000035963">
    <property type="component" value="Unassembled WGS sequence"/>
</dbReference>
<dbReference type="InterPro" id="IPR015002">
    <property type="entry name" value="T6SS_Tdi1_C"/>
</dbReference>
<dbReference type="InterPro" id="IPR014983">
    <property type="entry name" value="GAD-rel"/>
</dbReference>
<accession>A0A0J1CPQ2</accession>
<dbReference type="PATRIC" id="fig|908627.4.peg.6988"/>